<comment type="caution">
    <text evidence="1">The sequence shown here is derived from an EMBL/GenBank/DDBJ whole genome shotgun (WGS) entry which is preliminary data.</text>
</comment>
<dbReference type="AlphaFoldDB" id="A0A0F9DV76"/>
<sequence>MSRLHYCLNGVPVTAQVVKYQETRASEDYLPIQFYYDNYKDHWYTQLADYMDRSSFESDFDFKLAKAVESFREDTAKSIAKKRGYSSLGAFNGWFYTILRNYKSNVKTQAFRLKHCPSIQCPICGRKVARIDALHLRHYKTTRDIPKFITWKGNIYETSTYPKVYATTWGKKTAPKWRDLNNGILKIWTKGKRRVRWPWKTRAGERGVLCPYTRKVILEITDEYIQSLSDEHSRYADNLSWNQFVETYPASLIQSKVYGLDHISGSEEGALRDYVASNRRIISSSDLTYVNLDMIRNGSFGSYYEHAFNVIDRCVIEQGDKEICKLLAAGYSENDIAETLELEKKEVRQKIKEIKEDEDMKKMLIES</sequence>
<gene>
    <name evidence="1" type="ORF">LCGC14_2233280</name>
</gene>
<reference evidence="1" key="1">
    <citation type="journal article" date="2015" name="Nature">
        <title>Complex archaea that bridge the gap between prokaryotes and eukaryotes.</title>
        <authorList>
            <person name="Spang A."/>
            <person name="Saw J.H."/>
            <person name="Jorgensen S.L."/>
            <person name="Zaremba-Niedzwiedzka K."/>
            <person name="Martijn J."/>
            <person name="Lind A.E."/>
            <person name="van Eijk R."/>
            <person name="Schleper C."/>
            <person name="Guy L."/>
            <person name="Ettema T.J."/>
        </authorList>
    </citation>
    <scope>NUCLEOTIDE SEQUENCE</scope>
</reference>
<name>A0A0F9DV76_9ZZZZ</name>
<organism evidence="1">
    <name type="scientific">marine sediment metagenome</name>
    <dbReference type="NCBI Taxonomy" id="412755"/>
    <lineage>
        <taxon>unclassified sequences</taxon>
        <taxon>metagenomes</taxon>
        <taxon>ecological metagenomes</taxon>
    </lineage>
</organism>
<dbReference type="EMBL" id="LAZR01030093">
    <property type="protein sequence ID" value="KKL57651.1"/>
    <property type="molecule type" value="Genomic_DNA"/>
</dbReference>
<accession>A0A0F9DV76</accession>
<protein>
    <submittedName>
        <fullName evidence="1">Uncharacterized protein</fullName>
    </submittedName>
</protein>
<proteinExistence type="predicted"/>
<evidence type="ECO:0000313" key="1">
    <source>
        <dbReference type="EMBL" id="KKL57651.1"/>
    </source>
</evidence>